<organism evidence="2 3">
    <name type="scientific">Musa acuminata subsp. malaccensis</name>
    <name type="common">Wild banana</name>
    <name type="synonym">Musa malaccensis</name>
    <dbReference type="NCBI Taxonomy" id="214687"/>
    <lineage>
        <taxon>Eukaryota</taxon>
        <taxon>Viridiplantae</taxon>
        <taxon>Streptophyta</taxon>
        <taxon>Embryophyta</taxon>
        <taxon>Tracheophyta</taxon>
        <taxon>Spermatophyta</taxon>
        <taxon>Magnoliopsida</taxon>
        <taxon>Liliopsida</taxon>
        <taxon>Zingiberales</taxon>
        <taxon>Musaceae</taxon>
        <taxon>Musa</taxon>
    </lineage>
</organism>
<reference evidence="2" key="2">
    <citation type="submission" date="2021-05" db="UniProtKB">
        <authorList>
            <consortium name="EnsemblPlants"/>
        </authorList>
    </citation>
    <scope>IDENTIFICATION</scope>
    <source>
        <strain evidence="2">subsp. malaccensis</strain>
    </source>
</reference>
<dbReference type="Gene3D" id="3.40.50.1110">
    <property type="entry name" value="SGNH hydrolase"/>
    <property type="match status" value="1"/>
</dbReference>
<dbReference type="SUPFAM" id="SSF52266">
    <property type="entry name" value="SGNH hydrolase"/>
    <property type="match status" value="1"/>
</dbReference>
<dbReference type="InParanoid" id="A0A804K788"/>
<dbReference type="EMBL" id="HG996466">
    <property type="protein sequence ID" value="CAG1860301.1"/>
    <property type="molecule type" value="Genomic_DNA"/>
</dbReference>
<dbReference type="EnsemblPlants" id="Ma08_t16330.1">
    <property type="protein sequence ID" value="Ma08_p16330.1"/>
    <property type="gene ID" value="Ma08_g16330"/>
</dbReference>
<dbReference type="AlphaFoldDB" id="A0A804K788"/>
<dbReference type="InterPro" id="IPR036514">
    <property type="entry name" value="SGNH_hydro_sf"/>
</dbReference>
<evidence type="ECO:0000313" key="2">
    <source>
        <dbReference type="EnsemblPlants" id="Ma08_p16330.1"/>
    </source>
</evidence>
<accession>A0A804K788</accession>
<proteinExistence type="predicted"/>
<reference evidence="1" key="1">
    <citation type="submission" date="2021-03" db="EMBL/GenBank/DDBJ databases">
        <authorList>
            <consortium name="Genoscope - CEA"/>
            <person name="William W."/>
        </authorList>
    </citation>
    <scope>NUCLEOTIDE SEQUENCE</scope>
    <source>
        <strain evidence="1">Doubled-haploid Pahang</strain>
    </source>
</reference>
<gene>
    <name evidence="1" type="ORF">GSMUA_96050.1</name>
</gene>
<keyword evidence="3" id="KW-1185">Reference proteome</keyword>
<sequence>MLIFEIDTQYMLSSSSIMQPSTQICVGSNRVYITVSSCASSRINISENMRKIATHLRSLSEKTRIIFLTSPPLNDPFVSELARTNERCRICSEACVKLCKEMNVKVVDLFTTIQMQDDWHTTCFT</sequence>
<evidence type="ECO:0000313" key="3">
    <source>
        <dbReference type="Proteomes" id="UP000012960"/>
    </source>
</evidence>
<name>A0A804K788_MUSAM</name>
<dbReference type="InterPro" id="IPR045136">
    <property type="entry name" value="Iah1-like"/>
</dbReference>
<protein>
    <submittedName>
        <fullName evidence="1">(wild Malaysian banana) hypothetical protein</fullName>
    </submittedName>
</protein>
<dbReference type="Gramene" id="Ma08_t16330.1">
    <property type="protein sequence ID" value="Ma08_p16330.1"/>
    <property type="gene ID" value="Ma08_g16330"/>
</dbReference>
<dbReference type="PANTHER" id="PTHR14209:SF9">
    <property type="entry name" value="GDSL ESTERASE_LIPASE CPRD49"/>
    <property type="match status" value="1"/>
</dbReference>
<dbReference type="PANTHER" id="PTHR14209">
    <property type="entry name" value="ISOAMYL ACETATE-HYDROLYZING ESTERASE 1"/>
    <property type="match status" value="1"/>
</dbReference>
<dbReference type="Proteomes" id="UP000012960">
    <property type="component" value="Unplaced"/>
</dbReference>
<evidence type="ECO:0000313" key="1">
    <source>
        <dbReference type="EMBL" id="CAG1860301.1"/>
    </source>
</evidence>